<evidence type="ECO:0000256" key="11">
    <source>
        <dbReference type="ARBA" id="ARBA00048008"/>
    </source>
</evidence>
<keyword evidence="2" id="KW-0560">Oxidoreductase</keyword>
<dbReference type="AlphaFoldDB" id="A0A023GGV6"/>
<evidence type="ECO:0000256" key="6">
    <source>
        <dbReference type="ARBA" id="ARBA00041812"/>
    </source>
</evidence>
<comment type="catalytic activity">
    <reaction evidence="13">
        <text>(11R)-hydroxy-(5Z,8Z,12E,14Z)-eicosatetraenoate + NAD(+) = 11-oxo-(5Z,8Z,12E,14Z)-eicosatetraenoate + NADH + H(+)</text>
        <dbReference type="Rhea" id="RHEA:48640"/>
        <dbReference type="ChEBI" id="CHEBI:15378"/>
        <dbReference type="ChEBI" id="CHEBI:57540"/>
        <dbReference type="ChEBI" id="CHEBI:57945"/>
        <dbReference type="ChEBI" id="CHEBI:78836"/>
        <dbReference type="ChEBI" id="CHEBI:90697"/>
    </reaction>
    <physiologicalReaction direction="left-to-right" evidence="13">
        <dbReference type="Rhea" id="RHEA:48641"/>
    </physiologicalReaction>
</comment>
<dbReference type="Gene3D" id="3.40.50.720">
    <property type="entry name" value="NAD(P)-binding Rossmann-like Domain"/>
    <property type="match status" value="1"/>
</dbReference>
<comment type="catalytic activity">
    <reaction evidence="14">
        <text>resolvin D1 + NAD(+) = 17-oxoresolvin D1 + NADH + H(+)</text>
        <dbReference type="Rhea" id="RHEA:50128"/>
        <dbReference type="ChEBI" id="CHEBI:15378"/>
        <dbReference type="ChEBI" id="CHEBI:57540"/>
        <dbReference type="ChEBI" id="CHEBI:57945"/>
        <dbReference type="ChEBI" id="CHEBI:132079"/>
        <dbReference type="ChEBI" id="CHEBI:132081"/>
    </reaction>
    <physiologicalReaction direction="left-to-right" evidence="14">
        <dbReference type="Rhea" id="RHEA:50129"/>
    </physiologicalReaction>
</comment>
<dbReference type="InterPro" id="IPR020904">
    <property type="entry name" value="Sc_DH/Rdtase_CS"/>
</dbReference>
<dbReference type="EC" id="1.1.1.141" evidence="3"/>
<dbReference type="EC" id="1.1.1.232" evidence="4"/>
<comment type="similarity">
    <text evidence="1 22">Belongs to the short-chain dehydrogenases/reductases (SDR) family.</text>
</comment>
<dbReference type="PRINTS" id="PR00080">
    <property type="entry name" value="SDRFAMILY"/>
</dbReference>
<organism evidence="23">
    <name type="scientific">Amblyomma triste</name>
    <name type="common">Neotropical tick</name>
    <dbReference type="NCBI Taxonomy" id="251400"/>
    <lineage>
        <taxon>Eukaryota</taxon>
        <taxon>Metazoa</taxon>
        <taxon>Ecdysozoa</taxon>
        <taxon>Arthropoda</taxon>
        <taxon>Chelicerata</taxon>
        <taxon>Arachnida</taxon>
        <taxon>Acari</taxon>
        <taxon>Parasitiformes</taxon>
        <taxon>Ixodida</taxon>
        <taxon>Ixodoidea</taxon>
        <taxon>Ixodidae</taxon>
        <taxon>Amblyomminae</taxon>
        <taxon>Amblyomma</taxon>
    </lineage>
</organism>
<evidence type="ECO:0000256" key="17">
    <source>
        <dbReference type="ARBA" id="ARBA00048611"/>
    </source>
</evidence>
<evidence type="ECO:0000256" key="10">
    <source>
        <dbReference type="ARBA" id="ARBA00047672"/>
    </source>
</evidence>
<evidence type="ECO:0000256" key="5">
    <source>
        <dbReference type="ARBA" id="ARBA00040276"/>
    </source>
</evidence>
<evidence type="ECO:0000256" key="19">
    <source>
        <dbReference type="ARBA" id="ARBA00048921"/>
    </source>
</evidence>
<evidence type="ECO:0000256" key="12">
    <source>
        <dbReference type="ARBA" id="ARBA00048140"/>
    </source>
</evidence>
<dbReference type="PANTHER" id="PTHR44229">
    <property type="entry name" value="15-HYDROXYPROSTAGLANDIN DEHYDROGENASE [NAD(+)]"/>
    <property type="match status" value="1"/>
</dbReference>
<comment type="catalytic activity">
    <reaction evidence="12">
        <text>15-oxo-(5S,6R)-dihydroxy-(7E,9E,11Z)-eicosatrienoate + NADH + H(+) = (5S,6R,15S)-trihydroxy-(7E,9E,11Z)-eicosatrienoate + NAD(+)</text>
        <dbReference type="Rhea" id="RHEA:41596"/>
        <dbReference type="ChEBI" id="CHEBI:15378"/>
        <dbReference type="ChEBI" id="CHEBI:57540"/>
        <dbReference type="ChEBI" id="CHEBI:57945"/>
        <dbReference type="ChEBI" id="CHEBI:78325"/>
        <dbReference type="ChEBI" id="CHEBI:78329"/>
    </reaction>
    <physiologicalReaction direction="left-to-right" evidence="12">
        <dbReference type="Rhea" id="RHEA:41597"/>
    </physiologicalReaction>
</comment>
<comment type="catalytic activity">
    <reaction evidence="10">
        <text>resolvin D1 + NAD(+) = 8-oxoresolvin D1 + NADH + H(+)</text>
        <dbReference type="Rhea" id="RHEA:50124"/>
        <dbReference type="ChEBI" id="CHEBI:15378"/>
        <dbReference type="ChEBI" id="CHEBI:57540"/>
        <dbReference type="ChEBI" id="CHEBI:57945"/>
        <dbReference type="ChEBI" id="CHEBI:132079"/>
        <dbReference type="ChEBI" id="CHEBI:132080"/>
    </reaction>
    <physiologicalReaction direction="left-to-right" evidence="10">
        <dbReference type="Rhea" id="RHEA:50125"/>
    </physiologicalReaction>
</comment>
<comment type="catalytic activity">
    <reaction evidence="15">
        <text>resolvin D2 + NAD(+) = 7-oxoresolvin D2 + NADH + H(+)</text>
        <dbReference type="Rhea" id="RHEA:53584"/>
        <dbReference type="ChEBI" id="CHEBI:15378"/>
        <dbReference type="ChEBI" id="CHEBI:57540"/>
        <dbReference type="ChEBI" id="CHEBI:57945"/>
        <dbReference type="ChEBI" id="CHEBI:133367"/>
        <dbReference type="ChEBI" id="CHEBI:137497"/>
    </reaction>
    <physiologicalReaction direction="left-to-right" evidence="15">
        <dbReference type="Rhea" id="RHEA:53585"/>
    </physiologicalReaction>
</comment>
<evidence type="ECO:0000256" key="3">
    <source>
        <dbReference type="ARBA" id="ARBA00038968"/>
    </source>
</evidence>
<dbReference type="EMBL" id="GBBM01002192">
    <property type="protein sequence ID" value="JAC33226.1"/>
    <property type="molecule type" value="mRNA"/>
</dbReference>
<dbReference type="PROSITE" id="PS00061">
    <property type="entry name" value="ADH_SHORT"/>
    <property type="match status" value="1"/>
</dbReference>
<evidence type="ECO:0000256" key="7">
    <source>
        <dbReference type="ARBA" id="ARBA00042026"/>
    </source>
</evidence>
<dbReference type="GO" id="GO:0047034">
    <property type="term" value="F:15-hydroxyicosatetraenoate dehydrogenase activity"/>
    <property type="evidence" value="ECO:0007669"/>
    <property type="project" value="UniProtKB-EC"/>
</dbReference>
<evidence type="ECO:0000256" key="16">
    <source>
        <dbReference type="ARBA" id="ARBA00048535"/>
    </source>
</evidence>
<comment type="catalytic activity">
    <reaction evidence="11">
        <text>14-hydroxy-(4Z,7Z,10Z,12E,16Z,19Z)-docosahexaenoate + NAD(+) = 14-oxo-(4Z,7Z,10Z,12E,16Z,19Z)-docosahexaenoate + NADH + H(+)</text>
        <dbReference type="Rhea" id="RHEA:48952"/>
        <dbReference type="ChEBI" id="CHEBI:15378"/>
        <dbReference type="ChEBI" id="CHEBI:57540"/>
        <dbReference type="ChEBI" id="CHEBI:57945"/>
        <dbReference type="ChEBI" id="CHEBI:90866"/>
        <dbReference type="ChEBI" id="CHEBI:90867"/>
    </reaction>
    <physiologicalReaction direction="left-to-right" evidence="11">
        <dbReference type="Rhea" id="RHEA:48953"/>
    </physiologicalReaction>
</comment>
<comment type="catalytic activity">
    <reaction evidence="17">
        <text>prostaglandin A1 + NAD(+) = 15-oxo-prostaglandin A1 + NADH + H(+)</text>
        <dbReference type="Rhea" id="RHEA:41263"/>
        <dbReference type="ChEBI" id="CHEBI:15378"/>
        <dbReference type="ChEBI" id="CHEBI:57398"/>
        <dbReference type="ChEBI" id="CHEBI:57540"/>
        <dbReference type="ChEBI" id="CHEBI:57945"/>
        <dbReference type="ChEBI" id="CHEBI:85072"/>
    </reaction>
    <physiologicalReaction direction="left-to-right" evidence="17">
        <dbReference type="Rhea" id="RHEA:41264"/>
    </physiologicalReaction>
</comment>
<dbReference type="InterPro" id="IPR002347">
    <property type="entry name" value="SDR_fam"/>
</dbReference>
<evidence type="ECO:0000256" key="1">
    <source>
        <dbReference type="ARBA" id="ARBA00006484"/>
    </source>
</evidence>
<name>A0A023GGV6_AMBTT</name>
<evidence type="ECO:0000256" key="4">
    <source>
        <dbReference type="ARBA" id="ARBA00039060"/>
    </source>
</evidence>
<evidence type="ECO:0000256" key="18">
    <source>
        <dbReference type="ARBA" id="ARBA00048739"/>
    </source>
</evidence>
<dbReference type="GO" id="GO:0016404">
    <property type="term" value="F:15-hydroxyprostaglandin dehydrogenase (NAD+) activity"/>
    <property type="evidence" value="ECO:0007669"/>
    <property type="project" value="UniProtKB-EC"/>
</dbReference>
<comment type="catalytic activity">
    <reaction evidence="19">
        <text>resolvin D2 + NAD(+) = 16-oxoresolvin D2 + NADH + H(+)</text>
        <dbReference type="Rhea" id="RHEA:53588"/>
        <dbReference type="ChEBI" id="CHEBI:15378"/>
        <dbReference type="ChEBI" id="CHEBI:57540"/>
        <dbReference type="ChEBI" id="CHEBI:57945"/>
        <dbReference type="ChEBI" id="CHEBI:133367"/>
        <dbReference type="ChEBI" id="CHEBI:137498"/>
    </reaction>
    <physiologicalReaction direction="left-to-right" evidence="19">
        <dbReference type="Rhea" id="RHEA:53589"/>
    </physiologicalReaction>
</comment>
<comment type="catalytic activity">
    <reaction evidence="18">
        <text>prostaglandin E2 + NAD(+) = 15-oxoprostaglandin E2 + NADH + H(+)</text>
        <dbReference type="Rhea" id="RHEA:11876"/>
        <dbReference type="ChEBI" id="CHEBI:15378"/>
        <dbReference type="ChEBI" id="CHEBI:57400"/>
        <dbReference type="ChEBI" id="CHEBI:57540"/>
        <dbReference type="ChEBI" id="CHEBI:57945"/>
        <dbReference type="ChEBI" id="CHEBI:606564"/>
        <dbReference type="EC" id="1.1.1.141"/>
    </reaction>
    <physiologicalReaction direction="left-to-right" evidence="18">
        <dbReference type="Rhea" id="RHEA:11877"/>
    </physiologicalReaction>
</comment>
<comment type="catalytic activity">
    <reaction evidence="20">
        <text>(15S)-hydroxy-(5Z,8Z,11Z,13E)-eicosatetraenoate + NAD(+) = 15-oxo-(5Z,8Z,11Z,13E)-eicosatetraenoate + NADH + H(+)</text>
        <dbReference type="Rhea" id="RHEA:23260"/>
        <dbReference type="ChEBI" id="CHEBI:15378"/>
        <dbReference type="ChEBI" id="CHEBI:57409"/>
        <dbReference type="ChEBI" id="CHEBI:57410"/>
        <dbReference type="ChEBI" id="CHEBI:57540"/>
        <dbReference type="ChEBI" id="CHEBI:57945"/>
        <dbReference type="EC" id="1.1.1.232"/>
    </reaction>
    <physiologicalReaction direction="left-to-right" evidence="20">
        <dbReference type="Rhea" id="RHEA:23261"/>
    </physiologicalReaction>
</comment>
<proteinExistence type="evidence at transcript level"/>
<comment type="catalytic activity">
    <reaction evidence="21">
        <text>resolvin E1 + NAD(+) = 18-oxo-resolvin E1 + NADH + H(+)</text>
        <dbReference type="Rhea" id="RHEA:49244"/>
        <dbReference type="ChEBI" id="CHEBI:15378"/>
        <dbReference type="ChEBI" id="CHEBI:57540"/>
        <dbReference type="ChEBI" id="CHEBI:57945"/>
        <dbReference type="ChEBI" id="CHEBI:91000"/>
        <dbReference type="ChEBI" id="CHEBI:91001"/>
    </reaction>
    <physiologicalReaction direction="left-to-right" evidence="21">
        <dbReference type="Rhea" id="RHEA:49245"/>
    </physiologicalReaction>
</comment>
<dbReference type="FunFam" id="3.40.50.720:FF:001854">
    <property type="entry name" value="15-hydroxyprostaglandin dehydrogenase, putative"/>
    <property type="match status" value="1"/>
</dbReference>
<reference evidence="23" key="1">
    <citation type="submission" date="2014-03" db="EMBL/GenBank/DDBJ databases">
        <title>The sialotranscriptome of Amblyomma triste, Amblyomma parvum and Amblyomma cajennense ticks, uncovered by 454-based RNA-seq.</title>
        <authorList>
            <person name="Garcia G.R."/>
            <person name="Gardinassi L.G."/>
            <person name="Ribeiro J.M."/>
            <person name="Anatriello E."/>
            <person name="Ferreira B.R."/>
            <person name="Moreira H.N."/>
            <person name="Mafra C."/>
            <person name="Olegario M.M."/>
            <person name="Szabo P.J."/>
            <person name="Miranda-Santos I.K."/>
            <person name="Maruyama S.R."/>
        </authorList>
    </citation>
    <scope>NUCLEOTIDE SEQUENCE</scope>
    <source>
        <strain evidence="23">Mato Grasso do Sul</strain>
        <tissue evidence="23">Salivary glands</tissue>
    </source>
</reference>
<evidence type="ECO:0000256" key="14">
    <source>
        <dbReference type="ARBA" id="ARBA00048170"/>
    </source>
</evidence>
<sequence>MKDFKGKVALVTGAATGFGKAVVDLLLEKGCKVALLDVDCVVGKQTTAELQAKYGKESCIFLRCDVTDDQELDDCFCRTRAHFCALDIVINNAGIAGEPKWKKIFAINTVAVFSGILLGFKYMGKDNGEKGGHIINVASNAGLLVMETIPAYNASKTAVVAMTRAFGSDLHFNRHGVKVNCICPEPMNTPMWWGISAYCKTRQESTPMALDFDKRVMPVERVAKGILKILEDDKNGAALTAYHNEEQKYYEFPN</sequence>
<comment type="function">
    <text evidence="8">Catalyzes the NAD-dependent dehydrogenation (oxidation) of a broad array of hydroxylated polyunsaturated fatty acids (mainly eicosanoids and docosanoids, including prostaglandins, lipoxins and resolvins), yielding their corresponding keto (oxo) metabolites. Decreases the levels of the pro-proliferative prostaglandins such as prostaglandin E2 (whose activity is increased in cancer because of an increase in the expression of cyclooxygenase 2) and generates oxo-fatty acid products that can profoundly influence cell function by abrogating pro-inflammatory cytokine expression. Converts resolvins E1, D1 and D2 to their oxo products, which represents a mode of resolvin inactivation. Resolvin E1 plays important roles during the resolution phase of acute inflammation, while resolvins D1 and D2 have a unique role in obesity-induced adipose inflammation.</text>
</comment>
<comment type="catalytic activity">
    <reaction evidence="16">
        <text>lipoxin A4 + NAD(+) = 15-oxo-(5S,6R)-dihydroxy-(7E,9E,11Z,13E)-eicosatetraenoate + NADH + H(+)</text>
        <dbReference type="Rhea" id="RHEA:41572"/>
        <dbReference type="ChEBI" id="CHEBI:15378"/>
        <dbReference type="ChEBI" id="CHEBI:57540"/>
        <dbReference type="ChEBI" id="CHEBI:57945"/>
        <dbReference type="ChEBI" id="CHEBI:67026"/>
        <dbReference type="ChEBI" id="CHEBI:78311"/>
    </reaction>
    <physiologicalReaction direction="left-to-right" evidence="16">
        <dbReference type="Rhea" id="RHEA:41573"/>
    </physiologicalReaction>
</comment>
<comment type="catalytic activity">
    <reaction evidence="9">
        <text>prostaglandin E1 + NAD(+) = 15-oxoprostaglandin E1 + NADH + H(+)</text>
        <dbReference type="Rhea" id="RHEA:16477"/>
        <dbReference type="ChEBI" id="CHEBI:15378"/>
        <dbReference type="ChEBI" id="CHEBI:57397"/>
        <dbReference type="ChEBI" id="CHEBI:57401"/>
        <dbReference type="ChEBI" id="CHEBI:57540"/>
        <dbReference type="ChEBI" id="CHEBI:57945"/>
    </reaction>
    <physiologicalReaction direction="left-to-right" evidence="9">
        <dbReference type="Rhea" id="RHEA:16478"/>
    </physiologicalReaction>
</comment>
<evidence type="ECO:0000256" key="2">
    <source>
        <dbReference type="ARBA" id="ARBA00023002"/>
    </source>
</evidence>
<dbReference type="PRINTS" id="PR00081">
    <property type="entry name" value="GDHRDH"/>
</dbReference>
<evidence type="ECO:0000256" key="20">
    <source>
        <dbReference type="ARBA" id="ARBA00049151"/>
    </source>
</evidence>
<evidence type="ECO:0000256" key="13">
    <source>
        <dbReference type="ARBA" id="ARBA00048144"/>
    </source>
</evidence>
<dbReference type="SUPFAM" id="SSF51735">
    <property type="entry name" value="NAD(P)-binding Rossmann-fold domains"/>
    <property type="match status" value="1"/>
</dbReference>
<protein>
    <recommendedName>
        <fullName evidence="5">15-hydroxyprostaglandin dehydrogenase [NAD(+)]</fullName>
        <ecNumber evidence="3">1.1.1.141</ecNumber>
        <ecNumber evidence="4">1.1.1.232</ecNumber>
    </recommendedName>
    <alternativeName>
        <fullName evidence="7">Eicosanoid/docosanoid dehydrogenase [NAD(+)]</fullName>
    </alternativeName>
    <alternativeName>
        <fullName evidence="6">Prostaglandin dehydrogenase 1</fullName>
    </alternativeName>
</protein>
<evidence type="ECO:0000256" key="22">
    <source>
        <dbReference type="RuleBase" id="RU000363"/>
    </source>
</evidence>
<dbReference type="Pfam" id="PF00106">
    <property type="entry name" value="adh_short"/>
    <property type="match status" value="1"/>
</dbReference>
<dbReference type="GO" id="GO:0005737">
    <property type="term" value="C:cytoplasm"/>
    <property type="evidence" value="ECO:0007669"/>
    <property type="project" value="TreeGrafter"/>
</dbReference>
<evidence type="ECO:0000313" key="23">
    <source>
        <dbReference type="EMBL" id="JAC33226.1"/>
    </source>
</evidence>
<evidence type="ECO:0000256" key="9">
    <source>
        <dbReference type="ARBA" id="ARBA00047325"/>
    </source>
</evidence>
<accession>A0A023GGV6</accession>
<dbReference type="PANTHER" id="PTHR44229:SF4">
    <property type="entry name" value="15-HYDROXYPROSTAGLANDIN DEHYDROGENASE [NAD(+)]"/>
    <property type="match status" value="1"/>
</dbReference>
<evidence type="ECO:0000256" key="21">
    <source>
        <dbReference type="ARBA" id="ARBA00049188"/>
    </source>
</evidence>
<evidence type="ECO:0000256" key="8">
    <source>
        <dbReference type="ARBA" id="ARBA00045705"/>
    </source>
</evidence>
<evidence type="ECO:0000256" key="15">
    <source>
        <dbReference type="ARBA" id="ARBA00048393"/>
    </source>
</evidence>
<dbReference type="InterPro" id="IPR036291">
    <property type="entry name" value="NAD(P)-bd_dom_sf"/>
</dbReference>